<keyword evidence="2" id="KW-1185">Reference proteome</keyword>
<dbReference type="KEGG" id="spar:SPRG_15547"/>
<dbReference type="Proteomes" id="UP000030745">
    <property type="component" value="Unassembled WGS sequence"/>
</dbReference>
<dbReference type="OMA" id="KYVECRL"/>
<dbReference type="EMBL" id="KK583360">
    <property type="protein sequence ID" value="KDO19277.1"/>
    <property type="molecule type" value="Genomic_DNA"/>
</dbReference>
<dbReference type="GeneID" id="24137263"/>
<name>A0A067BXJ2_SAPPC</name>
<accession>A0A067BXJ2</accession>
<dbReference type="AlphaFoldDB" id="A0A067BXJ2"/>
<organism evidence="1 2">
    <name type="scientific">Saprolegnia parasitica (strain CBS 223.65)</name>
    <dbReference type="NCBI Taxonomy" id="695850"/>
    <lineage>
        <taxon>Eukaryota</taxon>
        <taxon>Sar</taxon>
        <taxon>Stramenopiles</taxon>
        <taxon>Oomycota</taxon>
        <taxon>Saprolegniomycetes</taxon>
        <taxon>Saprolegniales</taxon>
        <taxon>Saprolegniaceae</taxon>
        <taxon>Saprolegnia</taxon>
    </lineage>
</organism>
<evidence type="ECO:0000313" key="2">
    <source>
        <dbReference type="Proteomes" id="UP000030745"/>
    </source>
</evidence>
<proteinExistence type="predicted"/>
<protein>
    <submittedName>
        <fullName evidence="1">Uncharacterized protein</fullName>
    </submittedName>
</protein>
<dbReference type="VEuPathDB" id="FungiDB:SPRG_15547"/>
<sequence length="107" mass="11340">MTRCPYNALAIADDAIILAADDNCPPRSPVCLLNKKCRLVSDDGKTLLSTLAADLTAPLVPYYSFAAVGNLANYPNATLGVDCAGGYLDLGTLLFPATLKYVECRLV</sequence>
<dbReference type="RefSeq" id="XP_012210020.1">
    <property type="nucleotide sequence ID" value="XM_012354630.1"/>
</dbReference>
<evidence type="ECO:0000313" key="1">
    <source>
        <dbReference type="EMBL" id="KDO19277.1"/>
    </source>
</evidence>
<reference evidence="1 2" key="1">
    <citation type="journal article" date="2013" name="PLoS Genet.">
        <title>Distinctive expansion of potential virulence genes in the genome of the oomycete fish pathogen Saprolegnia parasitica.</title>
        <authorList>
            <person name="Jiang R.H."/>
            <person name="de Bruijn I."/>
            <person name="Haas B.J."/>
            <person name="Belmonte R."/>
            <person name="Lobach L."/>
            <person name="Christie J."/>
            <person name="van den Ackerveken G."/>
            <person name="Bottin A."/>
            <person name="Bulone V."/>
            <person name="Diaz-Moreno S.M."/>
            <person name="Dumas B."/>
            <person name="Fan L."/>
            <person name="Gaulin E."/>
            <person name="Govers F."/>
            <person name="Grenville-Briggs L.J."/>
            <person name="Horner N.R."/>
            <person name="Levin J.Z."/>
            <person name="Mammella M."/>
            <person name="Meijer H.J."/>
            <person name="Morris P."/>
            <person name="Nusbaum C."/>
            <person name="Oome S."/>
            <person name="Phillips A.J."/>
            <person name="van Rooyen D."/>
            <person name="Rzeszutek E."/>
            <person name="Saraiva M."/>
            <person name="Secombes C.J."/>
            <person name="Seidl M.F."/>
            <person name="Snel B."/>
            <person name="Stassen J.H."/>
            <person name="Sykes S."/>
            <person name="Tripathy S."/>
            <person name="van den Berg H."/>
            <person name="Vega-Arreguin J.C."/>
            <person name="Wawra S."/>
            <person name="Young S.K."/>
            <person name="Zeng Q."/>
            <person name="Dieguez-Uribeondo J."/>
            <person name="Russ C."/>
            <person name="Tyler B.M."/>
            <person name="van West P."/>
        </authorList>
    </citation>
    <scope>NUCLEOTIDE SEQUENCE [LARGE SCALE GENOMIC DNA]</scope>
    <source>
        <strain evidence="1 2">CBS 223.65</strain>
    </source>
</reference>
<gene>
    <name evidence="1" type="ORF">SPRG_15547</name>
</gene>